<dbReference type="Gene3D" id="2.40.50.100">
    <property type="match status" value="1"/>
</dbReference>
<gene>
    <name evidence="5" type="primary">sugC</name>
    <name evidence="5" type="ORF">RS86_03443</name>
</gene>
<dbReference type="AlphaFoldDB" id="A0A0F0LF61"/>
<name>A0A0F0LF61_9MICO</name>
<dbReference type="InterPro" id="IPR003593">
    <property type="entry name" value="AAA+_ATPase"/>
</dbReference>
<reference evidence="5 6" key="1">
    <citation type="submission" date="2015-02" db="EMBL/GenBank/DDBJ databases">
        <title>Draft genome sequences of ten Microbacterium spp. with emphasis on heavy metal contaminated environments.</title>
        <authorList>
            <person name="Corretto E."/>
        </authorList>
    </citation>
    <scope>NUCLEOTIDE SEQUENCE [LARGE SCALE GENOMIC DNA]</scope>
    <source>
        <strain evidence="5 6">ARN176</strain>
    </source>
</reference>
<dbReference type="CDD" id="cd03301">
    <property type="entry name" value="ABC_MalK_N"/>
    <property type="match status" value="1"/>
</dbReference>
<dbReference type="InterPro" id="IPR017871">
    <property type="entry name" value="ABC_transporter-like_CS"/>
</dbReference>
<evidence type="ECO:0000256" key="1">
    <source>
        <dbReference type="ARBA" id="ARBA00022448"/>
    </source>
</evidence>
<dbReference type="PANTHER" id="PTHR43875:SF1">
    <property type="entry name" value="OSMOPROTECTIVE COMPOUNDS UPTAKE ATP-BINDING PROTEIN GGTA"/>
    <property type="match status" value="1"/>
</dbReference>
<dbReference type="PROSITE" id="PS50893">
    <property type="entry name" value="ABC_TRANSPORTER_2"/>
    <property type="match status" value="1"/>
</dbReference>
<dbReference type="GO" id="GO:0005524">
    <property type="term" value="F:ATP binding"/>
    <property type="evidence" value="ECO:0007669"/>
    <property type="project" value="UniProtKB-KW"/>
</dbReference>
<dbReference type="EC" id="3.6.3.-" evidence="5"/>
<organism evidence="5 6">
    <name type="scientific">Microbacterium azadirachtae</name>
    <dbReference type="NCBI Taxonomy" id="582680"/>
    <lineage>
        <taxon>Bacteria</taxon>
        <taxon>Bacillati</taxon>
        <taxon>Actinomycetota</taxon>
        <taxon>Actinomycetes</taxon>
        <taxon>Micrococcales</taxon>
        <taxon>Microbacteriaceae</taxon>
        <taxon>Microbacterium</taxon>
    </lineage>
</organism>
<dbReference type="STRING" id="582680.RS86_03443"/>
<dbReference type="NCBIfam" id="NF008653">
    <property type="entry name" value="PRK11650.1"/>
    <property type="match status" value="1"/>
</dbReference>
<dbReference type="InterPro" id="IPR015855">
    <property type="entry name" value="ABC_transpr_MalK-like"/>
</dbReference>
<dbReference type="PANTHER" id="PTHR43875">
    <property type="entry name" value="MALTODEXTRIN IMPORT ATP-BINDING PROTEIN MSMX"/>
    <property type="match status" value="1"/>
</dbReference>
<dbReference type="Gene3D" id="2.40.50.140">
    <property type="entry name" value="Nucleic acid-binding proteins"/>
    <property type="match status" value="1"/>
</dbReference>
<dbReference type="InterPro" id="IPR003439">
    <property type="entry name" value="ABC_transporter-like_ATP-bd"/>
</dbReference>
<dbReference type="Pfam" id="PF08402">
    <property type="entry name" value="TOBE_2"/>
    <property type="match status" value="1"/>
</dbReference>
<evidence type="ECO:0000313" key="6">
    <source>
        <dbReference type="Proteomes" id="UP000033740"/>
    </source>
</evidence>
<keyword evidence="6" id="KW-1185">Reference proteome</keyword>
<dbReference type="GO" id="GO:0016887">
    <property type="term" value="F:ATP hydrolysis activity"/>
    <property type="evidence" value="ECO:0007669"/>
    <property type="project" value="InterPro"/>
</dbReference>
<protein>
    <submittedName>
        <fullName evidence="5">Trehalose import ATP-binding protein SugC</fullName>
        <ecNumber evidence="5">3.6.3.-</ecNumber>
    </submittedName>
</protein>
<dbReference type="PROSITE" id="PS00211">
    <property type="entry name" value="ABC_TRANSPORTER_1"/>
    <property type="match status" value="1"/>
</dbReference>
<dbReference type="SUPFAM" id="SSF50331">
    <property type="entry name" value="MOP-like"/>
    <property type="match status" value="1"/>
</dbReference>
<dbReference type="GO" id="GO:0008643">
    <property type="term" value="P:carbohydrate transport"/>
    <property type="evidence" value="ECO:0007669"/>
    <property type="project" value="InterPro"/>
</dbReference>
<dbReference type="SUPFAM" id="SSF52540">
    <property type="entry name" value="P-loop containing nucleoside triphosphate hydrolases"/>
    <property type="match status" value="1"/>
</dbReference>
<keyword evidence="1" id="KW-0813">Transport</keyword>
<evidence type="ECO:0000313" key="5">
    <source>
        <dbReference type="EMBL" id="KJL31324.1"/>
    </source>
</evidence>
<comment type="caution">
    <text evidence="5">The sequence shown here is derived from an EMBL/GenBank/DDBJ whole genome shotgun (WGS) entry which is preliminary data.</text>
</comment>
<keyword evidence="5" id="KW-0378">Hydrolase</keyword>
<keyword evidence="2" id="KW-0547">Nucleotide-binding</keyword>
<dbReference type="EMBL" id="JYIX01000039">
    <property type="protein sequence ID" value="KJL31324.1"/>
    <property type="molecule type" value="Genomic_DNA"/>
</dbReference>
<proteinExistence type="predicted"/>
<evidence type="ECO:0000256" key="3">
    <source>
        <dbReference type="ARBA" id="ARBA00022840"/>
    </source>
</evidence>
<dbReference type="Gene3D" id="3.40.50.300">
    <property type="entry name" value="P-loop containing nucleotide triphosphate hydrolases"/>
    <property type="match status" value="1"/>
</dbReference>
<keyword evidence="3 5" id="KW-0067">ATP-binding</keyword>
<dbReference type="InterPro" id="IPR008995">
    <property type="entry name" value="Mo/tungstate-bd_C_term_dom"/>
</dbReference>
<dbReference type="InterPro" id="IPR012340">
    <property type="entry name" value="NA-bd_OB-fold"/>
</dbReference>
<dbReference type="InterPro" id="IPR013611">
    <property type="entry name" value="Transp-assoc_OB_typ2"/>
</dbReference>
<dbReference type="InterPro" id="IPR047641">
    <property type="entry name" value="ABC_transpr_MalK/UgpC-like"/>
</dbReference>
<sequence>MTRRPLVGACEIPFGKRFAGDAGPVGSSHVILIPVRWRATAGSPSSLFHYGSSGTYLPVKEKTMATVTFDEATRLYPGGTRPAVDKLNIEIADGEFLVLVGPSGCGKSTSLRMLAGLEEVNAGRILIGDRDVTDVPPKDRDIAMVFQNYALYPHMTVAENMGFALKIAGVGKEERAARVLEAAKLLDLEPYLTRKPKALSGGQRQRVAMGRAIVRQPQVFLMDEPLSNLDAKLRVQTRTQIASLQRRLGVTTVYVTHDQTEALTMGDRIAVLKDGLLQQVGSPRDLYENPQNVFVAGFIGSPAMNLFTSDLADGGVQFGSEVVPLDRETVSGATGSQVTIGVRPEDITVGPADGKGLSVVVDLVEELGADGYLYGHTEINGKRTDLVARVDGRNHPNAGETVTLAANPGHAHAFDLESGERLNKKPIAAS</sequence>
<dbReference type="Pfam" id="PF00005">
    <property type="entry name" value="ABC_tran"/>
    <property type="match status" value="1"/>
</dbReference>
<dbReference type="SMART" id="SM00382">
    <property type="entry name" value="AAA"/>
    <property type="match status" value="1"/>
</dbReference>
<evidence type="ECO:0000256" key="2">
    <source>
        <dbReference type="ARBA" id="ARBA00022741"/>
    </source>
</evidence>
<feature type="domain" description="ABC transporter" evidence="4">
    <location>
        <begin position="67"/>
        <end position="299"/>
    </location>
</feature>
<dbReference type="InterPro" id="IPR027417">
    <property type="entry name" value="P-loop_NTPase"/>
</dbReference>
<evidence type="ECO:0000259" key="4">
    <source>
        <dbReference type="PROSITE" id="PS50893"/>
    </source>
</evidence>
<dbReference type="PATRIC" id="fig|582680.6.peg.3530"/>
<dbReference type="GO" id="GO:0055052">
    <property type="term" value="C:ATP-binding cassette (ABC) transporter complex, substrate-binding subunit-containing"/>
    <property type="evidence" value="ECO:0007669"/>
    <property type="project" value="TreeGrafter"/>
</dbReference>
<accession>A0A0F0LF61</accession>
<dbReference type="Proteomes" id="UP000033740">
    <property type="component" value="Unassembled WGS sequence"/>
</dbReference>
<dbReference type="FunFam" id="3.40.50.300:FF:000042">
    <property type="entry name" value="Maltose/maltodextrin ABC transporter, ATP-binding protein"/>
    <property type="match status" value="1"/>
</dbReference>
<dbReference type="GO" id="GO:0140359">
    <property type="term" value="F:ABC-type transporter activity"/>
    <property type="evidence" value="ECO:0007669"/>
    <property type="project" value="InterPro"/>
</dbReference>